<reference evidence="2" key="1">
    <citation type="submission" date="2019-03" db="EMBL/GenBank/DDBJ databases">
        <title>WGS assembly of Setaria viridis.</title>
        <authorList>
            <person name="Huang P."/>
            <person name="Jenkins J."/>
            <person name="Grimwood J."/>
            <person name="Barry K."/>
            <person name="Healey A."/>
            <person name="Mamidi S."/>
            <person name="Sreedasyam A."/>
            <person name="Shu S."/>
            <person name="Feldman M."/>
            <person name="Wu J."/>
            <person name="Yu Y."/>
            <person name="Chen C."/>
            <person name="Johnson J."/>
            <person name="Rokhsar D."/>
            <person name="Baxter I."/>
            <person name="Schmutz J."/>
            <person name="Brutnell T."/>
            <person name="Kellogg E."/>
        </authorList>
    </citation>
    <scope>NUCLEOTIDE SEQUENCE [LARGE SCALE GENOMIC DNA]</scope>
</reference>
<feature type="compositionally biased region" description="Basic residues" evidence="1">
    <location>
        <begin position="157"/>
        <end position="169"/>
    </location>
</feature>
<dbReference type="OMA" id="CCRSEAH"/>
<dbReference type="Gramene" id="TKW24647">
    <property type="protein sequence ID" value="TKW24647"/>
    <property type="gene ID" value="SEVIR_3G062932v2"/>
</dbReference>
<accession>A0A4U6VK42</accession>
<organism evidence="2 3">
    <name type="scientific">Setaria viridis</name>
    <name type="common">Green bristlegrass</name>
    <name type="synonym">Setaria italica subsp. viridis</name>
    <dbReference type="NCBI Taxonomy" id="4556"/>
    <lineage>
        <taxon>Eukaryota</taxon>
        <taxon>Viridiplantae</taxon>
        <taxon>Streptophyta</taxon>
        <taxon>Embryophyta</taxon>
        <taxon>Tracheophyta</taxon>
        <taxon>Spermatophyta</taxon>
        <taxon>Magnoliopsida</taxon>
        <taxon>Liliopsida</taxon>
        <taxon>Poales</taxon>
        <taxon>Poaceae</taxon>
        <taxon>PACMAD clade</taxon>
        <taxon>Panicoideae</taxon>
        <taxon>Panicodae</taxon>
        <taxon>Paniceae</taxon>
        <taxon>Cenchrinae</taxon>
        <taxon>Setaria</taxon>
    </lineage>
</organism>
<sequence>MREGRSTKVHGQWREVLTVCFFFSFGSSPSPCCRSEAHRQELPPPVGQLPPPGPPPRPHHRRRGAPHRPAPRAVGHQVVAHRQEPPRPDGQRDQELLEDAHQEEGARGEAARRRQDGDGGVASVLLCDDGVLLPWLSDHAVLVGSGIIRRFSAAGRQRQRQRRRRRRARGGVDGHCGEPAPAAAGVLLHHGPAVERDRGSRCGGELRARRLGSRWPLLLWCGR</sequence>
<evidence type="ECO:0000313" key="2">
    <source>
        <dbReference type="EMBL" id="TKW24647.1"/>
    </source>
</evidence>
<keyword evidence="3" id="KW-1185">Reference proteome</keyword>
<protein>
    <submittedName>
        <fullName evidence="2">Uncharacterized protein</fullName>
    </submittedName>
</protein>
<dbReference type="EMBL" id="CM016554">
    <property type="protein sequence ID" value="TKW24647.1"/>
    <property type="molecule type" value="Genomic_DNA"/>
</dbReference>
<gene>
    <name evidence="2" type="ORF">SEVIR_3G062932v2</name>
</gene>
<evidence type="ECO:0000256" key="1">
    <source>
        <dbReference type="SAM" id="MobiDB-lite"/>
    </source>
</evidence>
<feature type="compositionally biased region" description="Basic residues" evidence="1">
    <location>
        <begin position="57"/>
        <end position="70"/>
    </location>
</feature>
<proteinExistence type="predicted"/>
<feature type="compositionally biased region" description="Basic and acidic residues" evidence="1">
    <location>
        <begin position="81"/>
        <end position="92"/>
    </location>
</feature>
<dbReference type="AlphaFoldDB" id="A0A4U6VK42"/>
<dbReference type="Proteomes" id="UP000298652">
    <property type="component" value="Chromosome 3"/>
</dbReference>
<feature type="region of interest" description="Disordered" evidence="1">
    <location>
        <begin position="32"/>
        <end position="92"/>
    </location>
</feature>
<feature type="region of interest" description="Disordered" evidence="1">
    <location>
        <begin position="153"/>
        <end position="179"/>
    </location>
</feature>
<evidence type="ECO:0000313" key="3">
    <source>
        <dbReference type="Proteomes" id="UP000298652"/>
    </source>
</evidence>
<name>A0A4U6VK42_SETVI</name>
<feature type="compositionally biased region" description="Pro residues" evidence="1">
    <location>
        <begin position="42"/>
        <end position="56"/>
    </location>
</feature>